<keyword evidence="3" id="KW-0268">Exocytosis</keyword>
<accession>A0A8T3DPE0</accession>
<sequence>MAAFSLRSDLQRAIFTPQQERLLAVSPVWKASSRRKKRVVLCAAVGSDSWGQVTLATVKEVRGHYKLSTRWPASELSVVDGTDAAKETAEFHLHLEKVYRWETDSPVEKRALIACLWNINHRYLQDRVKFVNISPDILEEVLPWQHGRVSEEREEDGKVEEEEEAFQELTVREAADVQRLMEESDLAVSNAKAFTKALHASLADMDQENLQALLMSEFQVEQLLKLLDEALEEVGHIEEVLSQHDRLLRSVQRQIETLHTYGAWLQSVDHNHKQLQSELCHLVDGLSLSKEHVHVLTKGDLEDEDQVRACVTAVTALSRCSSVPLTAGQRRLQGVAEQLIRFESLRQNFEQRLSLHINDAIVLQGQGRSLQWEEDLILKPGRFHKQLLQYAPLMCWLRESSPRVFQQLTKVYAENIGRLFDRQMKDFFDAARLRLSIAKETKKTGTLPASTTARRTGSDFVPLSSESIASQVVHQVLSQLGLVCVLEQQFLTVLFSLDRGPVSVEFPAARRGSAVDQVQSCAELRQKRRPHSWFSASSGLPEPVVGGWDCVHSVLGCVEPRLGALLSLCERAEPLNCLASLKAAGAGLSRHQNSPNASFWCSVLHSTVQHSQRCLRNYTDSLCTELESVRVLKKARVGVLPAVSLLEEFVREGQAVLGGSEQRWGLDEAYTRLITKAFQALDALSGQSARCSPLVVKLQNYHQLSGFLRRVGLPQLRALEQEAGERTSLRVQEYIRSHLGKPFGSLSDFLDGVRGCLAHGVREEEVCFQLAYSKQELRRLTAPHSGREVQRNLEALYKKIGRDLGDNPVLMQVVWRAVQQAFVTQYHSFESLVGRCYPVAGVSLDFSAQDLQGLFTSISARAKAQT</sequence>
<evidence type="ECO:0000256" key="4">
    <source>
        <dbReference type="ARBA" id="ARBA00023054"/>
    </source>
</evidence>
<dbReference type="EMBL" id="JAERUA010000006">
    <property type="protein sequence ID" value="KAI1898951.1"/>
    <property type="molecule type" value="Genomic_DNA"/>
</dbReference>
<dbReference type="Gene3D" id="2.30.29.90">
    <property type="match status" value="1"/>
</dbReference>
<dbReference type="Pfam" id="PF15277">
    <property type="entry name" value="Sec3-PIP2_bind"/>
    <property type="match status" value="1"/>
</dbReference>
<keyword evidence="7" id="KW-1185">Reference proteome</keyword>
<organism evidence="6 7">
    <name type="scientific">Albula goreensis</name>
    <dbReference type="NCBI Taxonomy" id="1534307"/>
    <lineage>
        <taxon>Eukaryota</taxon>
        <taxon>Metazoa</taxon>
        <taxon>Chordata</taxon>
        <taxon>Craniata</taxon>
        <taxon>Vertebrata</taxon>
        <taxon>Euteleostomi</taxon>
        <taxon>Actinopterygii</taxon>
        <taxon>Neopterygii</taxon>
        <taxon>Teleostei</taxon>
        <taxon>Albuliformes</taxon>
        <taxon>Albulidae</taxon>
        <taxon>Albula</taxon>
    </lineage>
</organism>
<comment type="caution">
    <text evidence="6">The sequence shown here is derived from an EMBL/GenBank/DDBJ whole genome shotgun (WGS) entry which is preliminary data.</text>
</comment>
<dbReference type="GO" id="GO:0006887">
    <property type="term" value="P:exocytosis"/>
    <property type="evidence" value="ECO:0007669"/>
    <property type="project" value="UniProtKB-KW"/>
</dbReference>
<dbReference type="PANTHER" id="PTHR16092">
    <property type="entry name" value="SEC3/SYNTAXIN-RELATED"/>
    <property type="match status" value="1"/>
</dbReference>
<dbReference type="GO" id="GO:0005886">
    <property type="term" value="C:plasma membrane"/>
    <property type="evidence" value="ECO:0007669"/>
    <property type="project" value="TreeGrafter"/>
</dbReference>
<keyword evidence="2" id="KW-0813">Transport</keyword>
<evidence type="ECO:0000256" key="3">
    <source>
        <dbReference type="ARBA" id="ARBA00022483"/>
    </source>
</evidence>
<dbReference type="PANTHER" id="PTHR16092:SF14">
    <property type="entry name" value="EXOCYST COMPLEX COMPONENT 1 ISOFORM X1"/>
    <property type="match status" value="1"/>
</dbReference>
<keyword evidence="4" id="KW-0175">Coiled coil</keyword>
<dbReference type="GO" id="GO:0005546">
    <property type="term" value="F:phosphatidylinositol-4,5-bisphosphate binding"/>
    <property type="evidence" value="ECO:0007669"/>
    <property type="project" value="TreeGrafter"/>
</dbReference>
<dbReference type="GO" id="GO:0000145">
    <property type="term" value="C:exocyst"/>
    <property type="evidence" value="ECO:0007669"/>
    <property type="project" value="InterPro"/>
</dbReference>
<reference evidence="6" key="1">
    <citation type="submission" date="2021-01" db="EMBL/GenBank/DDBJ databases">
        <authorList>
            <person name="Zahm M."/>
            <person name="Roques C."/>
            <person name="Cabau C."/>
            <person name="Klopp C."/>
            <person name="Donnadieu C."/>
            <person name="Jouanno E."/>
            <person name="Lampietro C."/>
            <person name="Louis A."/>
            <person name="Herpin A."/>
            <person name="Echchiki A."/>
            <person name="Berthelot C."/>
            <person name="Parey E."/>
            <person name="Roest-Crollius H."/>
            <person name="Braasch I."/>
            <person name="Postlethwait J."/>
            <person name="Bobe J."/>
            <person name="Montfort J."/>
            <person name="Bouchez O."/>
            <person name="Begum T."/>
            <person name="Mejri S."/>
            <person name="Adams A."/>
            <person name="Chen W.-J."/>
            <person name="Guiguen Y."/>
        </authorList>
    </citation>
    <scope>NUCLEOTIDE SEQUENCE</scope>
    <source>
        <tissue evidence="6">Blood</tissue>
    </source>
</reference>
<feature type="domain" description="Exocyst complex component Sec3 PIP2-binding N-terminal" evidence="5">
    <location>
        <begin position="34"/>
        <end position="123"/>
    </location>
</feature>
<evidence type="ECO:0000256" key="2">
    <source>
        <dbReference type="ARBA" id="ARBA00022448"/>
    </source>
</evidence>
<comment type="similarity">
    <text evidence="1">Belongs to the SEC3 family.</text>
</comment>
<name>A0A8T3DPE0_9TELE</name>
<evidence type="ECO:0000313" key="7">
    <source>
        <dbReference type="Proteomes" id="UP000829720"/>
    </source>
</evidence>
<dbReference type="AlphaFoldDB" id="A0A8T3DPE0"/>
<dbReference type="GO" id="GO:0006893">
    <property type="term" value="P:Golgi to plasma membrane transport"/>
    <property type="evidence" value="ECO:0007669"/>
    <property type="project" value="TreeGrafter"/>
</dbReference>
<proteinExistence type="inferred from homology"/>
<gene>
    <name evidence="6" type="ORF">AGOR_G00077670</name>
</gene>
<dbReference type="CDD" id="cd14683">
    <property type="entry name" value="PH-EXOC1"/>
    <property type="match status" value="1"/>
</dbReference>
<dbReference type="InterPro" id="IPR048628">
    <property type="entry name" value="Sec3_C"/>
</dbReference>
<protein>
    <recommendedName>
        <fullName evidence="5">Exocyst complex component Sec3 PIP2-binding N-terminal domain-containing protein</fullName>
    </recommendedName>
</protein>
<dbReference type="InterPro" id="IPR019160">
    <property type="entry name" value="Sec3_CC"/>
</dbReference>
<dbReference type="Pfam" id="PF20654">
    <property type="entry name" value="Sec3_C-term"/>
    <property type="match status" value="1"/>
</dbReference>
<dbReference type="OrthoDB" id="27109at2759"/>
<evidence type="ECO:0000259" key="5">
    <source>
        <dbReference type="SMART" id="SM01313"/>
    </source>
</evidence>
<dbReference type="InterPro" id="IPR028258">
    <property type="entry name" value="Sec3-PIP2_bind"/>
</dbReference>
<evidence type="ECO:0000256" key="1">
    <source>
        <dbReference type="ARBA" id="ARBA00006518"/>
    </source>
</evidence>
<evidence type="ECO:0000313" key="6">
    <source>
        <dbReference type="EMBL" id="KAI1898951.1"/>
    </source>
</evidence>
<dbReference type="Proteomes" id="UP000829720">
    <property type="component" value="Unassembled WGS sequence"/>
</dbReference>
<dbReference type="Pfam" id="PF09763">
    <property type="entry name" value="Sec3_CC"/>
    <property type="match status" value="1"/>
</dbReference>
<dbReference type="SMART" id="SM01313">
    <property type="entry name" value="Sec3-PIP2_bind"/>
    <property type="match status" value="1"/>
</dbReference>